<dbReference type="Gene3D" id="2.60.40.3960">
    <property type="entry name" value="Velvet domain"/>
    <property type="match status" value="1"/>
</dbReference>
<feature type="compositionally biased region" description="Basic residues" evidence="6">
    <location>
        <begin position="559"/>
        <end position="591"/>
    </location>
</feature>
<keyword evidence="4" id="KW-0804">Transcription</keyword>
<sequence>MRSKLAKDDGQYRYDHKSDDNTTRNHYYSDPARMLACENAHFDRFGPAAVLPSPPPSLSLSLSPSSMSSHLHTYTHFADTSHNFNNINNSINNINNINSNINIHQPLKEDDVPDYMLEIRQQPRHARVALGKDKADRKPIDPPPILQLKVSTKKDPNQHFLQSPYYFMSCSLIKSDDSSTKDPLPSHLIGTAVSSLHRLKDTDNQDGGFFVFGDLSCKAEGKFRLLFTLYQMQRMECLHITSIVSQVFQVYPTKSFPGLAESTFLTRSFSDQGVRLRLRKDSRSMTSRKRNATAADFTRKPTGPGPRDQGPAVAPVSRRSLGGRTGSADDTPYASVGLTGSGFDPSNSYGSYDTDSSNYSKRRRMLGGGGSDLGAGTSVTAVITTNPYGVPSAYGTTASHMQMPVSTVGTGSYGLSTMQPAGLSNMGYGGHPHAHVHSHHQLSRIDTQQSPSTRQSSHAFQYAATLQTSPSSINDYRPLYASTVSTADASPRTHATPNTHSTTTPSGTSTSPSDATANYTAQPGVGVSGIPGAGSIAPFSQNMAPYTYTGALGDPSQHQHQHQHPHQHQYQHHHQNHHQHHPQQHQAHHMQHQQQPPLQHVSSTGLDLDLNYTEVDRHNSN</sequence>
<evidence type="ECO:0000259" key="7">
    <source>
        <dbReference type="PROSITE" id="PS51821"/>
    </source>
</evidence>
<dbReference type="HOGENOM" id="CLU_497982_0_0_1"/>
<evidence type="ECO:0000256" key="1">
    <source>
        <dbReference type="ARBA" id="ARBA00004123"/>
    </source>
</evidence>
<evidence type="ECO:0000313" key="9">
    <source>
        <dbReference type="Proteomes" id="UP000016923"/>
    </source>
</evidence>
<feature type="compositionally biased region" description="Low complexity" evidence="6">
    <location>
        <begin position="493"/>
        <end position="517"/>
    </location>
</feature>
<dbReference type="InterPro" id="IPR037525">
    <property type="entry name" value="Velvet_dom"/>
</dbReference>
<keyword evidence="5" id="KW-0539">Nucleus</keyword>
<name>S3CC50_OPHP1</name>
<feature type="compositionally biased region" description="Basic and acidic residues" evidence="6">
    <location>
        <begin position="1"/>
        <end position="23"/>
    </location>
</feature>
<reference evidence="8 9" key="1">
    <citation type="journal article" date="2013" name="BMC Genomics">
        <title>The genome and transcriptome of the pine saprophyte Ophiostoma piceae, and a comparison with the bark beetle-associated pine pathogen Grosmannia clavigera.</title>
        <authorList>
            <person name="Haridas S."/>
            <person name="Wang Y."/>
            <person name="Lim L."/>
            <person name="Massoumi Alamouti S."/>
            <person name="Jackman S."/>
            <person name="Docking R."/>
            <person name="Robertson G."/>
            <person name="Birol I."/>
            <person name="Bohlmann J."/>
            <person name="Breuil C."/>
        </authorList>
    </citation>
    <scope>NUCLEOTIDE SEQUENCE [LARGE SCALE GENOMIC DNA]</scope>
    <source>
        <strain evidence="8 9">UAMH 11346</strain>
    </source>
</reference>
<organism evidence="8 9">
    <name type="scientific">Ophiostoma piceae (strain UAMH 11346)</name>
    <name type="common">Sap stain fungus</name>
    <dbReference type="NCBI Taxonomy" id="1262450"/>
    <lineage>
        <taxon>Eukaryota</taxon>
        <taxon>Fungi</taxon>
        <taxon>Dikarya</taxon>
        <taxon>Ascomycota</taxon>
        <taxon>Pezizomycotina</taxon>
        <taxon>Sordariomycetes</taxon>
        <taxon>Sordariomycetidae</taxon>
        <taxon>Ophiostomatales</taxon>
        <taxon>Ophiostomataceae</taxon>
        <taxon>Ophiostoma</taxon>
    </lineage>
</organism>
<dbReference type="eggNOG" id="ENOG502RYQD">
    <property type="taxonomic scope" value="Eukaryota"/>
</dbReference>
<dbReference type="PANTHER" id="PTHR33572">
    <property type="entry name" value="SPORE DEVELOPMENT REGULATOR VOSA"/>
    <property type="match status" value="1"/>
</dbReference>
<dbReference type="PANTHER" id="PTHR33572:SF18">
    <property type="entry name" value="SPORE DEVELOPMENT REGULATOR VOSA"/>
    <property type="match status" value="1"/>
</dbReference>
<keyword evidence="2" id="KW-0749">Sporulation</keyword>
<dbReference type="Proteomes" id="UP000016923">
    <property type="component" value="Unassembled WGS sequence"/>
</dbReference>
<dbReference type="EMBL" id="KE148164">
    <property type="protein sequence ID" value="EPE03863.1"/>
    <property type="molecule type" value="Genomic_DNA"/>
</dbReference>
<comment type="subcellular location">
    <subcellularLocation>
        <location evidence="1">Nucleus</location>
    </subcellularLocation>
</comment>
<dbReference type="VEuPathDB" id="FungiDB:F503_01753"/>
<keyword evidence="9" id="KW-1185">Reference proteome</keyword>
<keyword evidence="3" id="KW-0805">Transcription regulation</keyword>
<evidence type="ECO:0000313" key="8">
    <source>
        <dbReference type="EMBL" id="EPE03863.1"/>
    </source>
</evidence>
<dbReference type="GO" id="GO:0005634">
    <property type="term" value="C:nucleus"/>
    <property type="evidence" value="ECO:0007669"/>
    <property type="project" value="UniProtKB-SubCell"/>
</dbReference>
<dbReference type="AlphaFoldDB" id="S3CC50"/>
<dbReference type="OrthoDB" id="3056235at2759"/>
<feature type="region of interest" description="Disordered" evidence="6">
    <location>
        <begin position="434"/>
        <end position="458"/>
    </location>
</feature>
<feature type="region of interest" description="Disordered" evidence="6">
    <location>
        <begin position="487"/>
        <end position="522"/>
    </location>
</feature>
<dbReference type="InterPro" id="IPR038491">
    <property type="entry name" value="Velvet_dom_sf"/>
</dbReference>
<evidence type="ECO:0000256" key="4">
    <source>
        <dbReference type="ARBA" id="ARBA00023163"/>
    </source>
</evidence>
<dbReference type="Pfam" id="PF11754">
    <property type="entry name" value="Velvet"/>
    <property type="match status" value="2"/>
</dbReference>
<evidence type="ECO:0000256" key="3">
    <source>
        <dbReference type="ARBA" id="ARBA00023015"/>
    </source>
</evidence>
<evidence type="ECO:0000256" key="2">
    <source>
        <dbReference type="ARBA" id="ARBA00022969"/>
    </source>
</evidence>
<evidence type="ECO:0000256" key="6">
    <source>
        <dbReference type="SAM" id="MobiDB-lite"/>
    </source>
</evidence>
<accession>S3CC50</accession>
<proteinExistence type="predicted"/>
<feature type="compositionally biased region" description="Polar residues" evidence="6">
    <location>
        <begin position="444"/>
        <end position="458"/>
    </location>
</feature>
<feature type="region of interest" description="Disordered" evidence="6">
    <location>
        <begin position="1"/>
        <end position="25"/>
    </location>
</feature>
<dbReference type="InterPro" id="IPR021740">
    <property type="entry name" value="Velvet"/>
</dbReference>
<gene>
    <name evidence="8" type="ORF">F503_01753</name>
</gene>
<dbReference type="GO" id="GO:0030435">
    <property type="term" value="P:sporulation resulting in formation of a cellular spore"/>
    <property type="evidence" value="ECO:0007669"/>
    <property type="project" value="UniProtKB-KW"/>
</dbReference>
<dbReference type="STRING" id="1262450.S3CC50"/>
<protein>
    <submittedName>
        <fullName evidence="8">Developmental regulator</fullName>
    </submittedName>
</protein>
<dbReference type="PROSITE" id="PS51821">
    <property type="entry name" value="VELVET"/>
    <property type="match status" value="1"/>
</dbReference>
<feature type="compositionally biased region" description="Basic residues" evidence="6">
    <location>
        <begin position="279"/>
        <end position="291"/>
    </location>
</feature>
<feature type="region of interest" description="Disordered" evidence="6">
    <location>
        <begin position="279"/>
        <end position="375"/>
    </location>
</feature>
<evidence type="ECO:0000256" key="5">
    <source>
        <dbReference type="ARBA" id="ARBA00023242"/>
    </source>
</evidence>
<feature type="domain" description="Velvet" evidence="7">
    <location>
        <begin position="110"/>
        <end position="279"/>
    </location>
</feature>
<feature type="compositionally biased region" description="Polar residues" evidence="6">
    <location>
        <begin position="344"/>
        <end position="359"/>
    </location>
</feature>
<feature type="region of interest" description="Disordered" evidence="6">
    <location>
        <begin position="547"/>
        <end position="603"/>
    </location>
</feature>